<evidence type="ECO:0000256" key="1">
    <source>
        <dbReference type="ARBA" id="ARBA00007613"/>
    </source>
</evidence>
<name>A0ABY4X4X1_9SPHN</name>
<feature type="chain" id="PRO_5045006387" evidence="2">
    <location>
        <begin position="20"/>
        <end position="478"/>
    </location>
</feature>
<evidence type="ECO:0000313" key="4">
    <source>
        <dbReference type="Proteomes" id="UP001056937"/>
    </source>
</evidence>
<organism evidence="3 4">
    <name type="scientific">Sphingomonas morindae</name>
    <dbReference type="NCBI Taxonomy" id="1541170"/>
    <lineage>
        <taxon>Bacteria</taxon>
        <taxon>Pseudomonadati</taxon>
        <taxon>Pseudomonadota</taxon>
        <taxon>Alphaproteobacteria</taxon>
        <taxon>Sphingomonadales</taxon>
        <taxon>Sphingomonadaceae</taxon>
        <taxon>Sphingomonas</taxon>
    </lineage>
</organism>
<keyword evidence="2" id="KW-0449">Lipoprotein</keyword>
<dbReference type="InterPro" id="IPR010131">
    <property type="entry name" value="MdtP/NodT-like"/>
</dbReference>
<evidence type="ECO:0000313" key="3">
    <source>
        <dbReference type="EMBL" id="USI71949.1"/>
    </source>
</evidence>
<accession>A0ABY4X4X1</accession>
<dbReference type="Gene3D" id="1.20.1600.10">
    <property type="entry name" value="Outer membrane efflux proteins (OEP)"/>
    <property type="match status" value="1"/>
</dbReference>
<feature type="signal peptide" evidence="2">
    <location>
        <begin position="1"/>
        <end position="19"/>
    </location>
</feature>
<comment type="subcellular location">
    <subcellularLocation>
        <location evidence="2">Cell membrane</location>
        <topology evidence="2">Lipid-anchor</topology>
    </subcellularLocation>
</comment>
<dbReference type="Gene3D" id="2.20.200.10">
    <property type="entry name" value="Outer membrane efflux proteins (OEP)"/>
    <property type="match status" value="1"/>
</dbReference>
<dbReference type="Pfam" id="PF02321">
    <property type="entry name" value="OEP"/>
    <property type="match status" value="2"/>
</dbReference>
<keyword evidence="2" id="KW-0472">Membrane</keyword>
<dbReference type="PANTHER" id="PTHR30203:SF33">
    <property type="entry name" value="BLR4455 PROTEIN"/>
    <property type="match status" value="1"/>
</dbReference>
<dbReference type="PROSITE" id="PS51257">
    <property type="entry name" value="PROKAR_LIPOPROTEIN"/>
    <property type="match status" value="1"/>
</dbReference>
<keyword evidence="2" id="KW-0732">Signal</keyword>
<keyword evidence="2" id="KW-0812">Transmembrane</keyword>
<gene>
    <name evidence="3" type="ORF">LHA26_11550</name>
</gene>
<comment type="similarity">
    <text evidence="1 2">Belongs to the outer membrane factor (OMF) (TC 1.B.17) family.</text>
</comment>
<keyword evidence="4" id="KW-1185">Reference proteome</keyword>
<keyword evidence="2" id="KW-0564">Palmitate</keyword>
<dbReference type="EMBL" id="CP084930">
    <property type="protein sequence ID" value="USI71949.1"/>
    <property type="molecule type" value="Genomic_DNA"/>
</dbReference>
<keyword evidence="2" id="KW-1134">Transmembrane beta strand</keyword>
<dbReference type="Proteomes" id="UP001056937">
    <property type="component" value="Chromosome 1"/>
</dbReference>
<dbReference type="PANTHER" id="PTHR30203">
    <property type="entry name" value="OUTER MEMBRANE CATION EFFLUX PROTEIN"/>
    <property type="match status" value="1"/>
</dbReference>
<evidence type="ECO:0000256" key="2">
    <source>
        <dbReference type="RuleBase" id="RU362097"/>
    </source>
</evidence>
<dbReference type="InterPro" id="IPR003423">
    <property type="entry name" value="OMP_efflux"/>
</dbReference>
<dbReference type="NCBIfam" id="TIGR01845">
    <property type="entry name" value="outer_NodT"/>
    <property type="match status" value="1"/>
</dbReference>
<dbReference type="SUPFAM" id="SSF56954">
    <property type="entry name" value="Outer membrane efflux proteins (OEP)"/>
    <property type="match status" value="1"/>
</dbReference>
<proteinExistence type="inferred from homology"/>
<dbReference type="RefSeq" id="WP_252165758.1">
    <property type="nucleotide sequence ID" value="NZ_CP084930.1"/>
</dbReference>
<sequence>MRRFASILALLGASACSLAPTPKPDLPPLPPAPAAQTLVPASGPAQAIVPGGALAADWWRAFASPALDALVTRALAANTDLAQAEATLGQAREQALGTAGASLPQVDASLTSQRTRVSRIFSNPVQDPNQYLYSLHTAQISVSYPLDLFGGQRSRVRSARAQAEVARQRLAAARTTVVANLVVAVVQQAALDQQIAAAEQNVQINQGILAMMRRRQALGDIGAADVAAQETALATAQSALPPLIRQRDHQRALISQAIGIAPGAPLPALPTLDELTLPGTVPVALPGAIVANRPDVRAAEAQMVGAAADVGTAIAARLPAIQLSANAGGEALHFADMFASGNPFWALIGSVAQPLFHGGQLRHQQRAAEAALRGAEAQYRGAVLNAFGDVADALTGLTTDAALLDAAARASDAAARNLLFARRQLALGSVGTLALLNATIADAQARSQLIQARAARLSDTVALYQAVGGGVAADAPPR</sequence>
<protein>
    <submittedName>
        <fullName evidence="3">Efflux transporter outer membrane subunit</fullName>
    </submittedName>
</protein>
<reference evidence="3" key="1">
    <citation type="journal article" date="2022" name="Toxins">
        <title>Genomic Analysis of Sphingopyxis sp. USTB-05 for Biodegrading Cyanobacterial Hepatotoxins.</title>
        <authorList>
            <person name="Liu C."/>
            <person name="Xu Q."/>
            <person name="Zhao Z."/>
            <person name="Zhang H."/>
            <person name="Liu X."/>
            <person name="Yin C."/>
            <person name="Liu Y."/>
            <person name="Yan H."/>
        </authorList>
    </citation>
    <scope>NUCLEOTIDE SEQUENCE</scope>
    <source>
        <strain evidence="3">NBD5</strain>
    </source>
</reference>